<organism evidence="1 2">
    <name type="scientific">Ketogulonicigenium vulgare (strain WSH-001)</name>
    <dbReference type="NCBI Taxonomy" id="759362"/>
    <lineage>
        <taxon>Bacteria</taxon>
        <taxon>Pseudomonadati</taxon>
        <taxon>Pseudomonadota</taxon>
        <taxon>Alphaproteobacteria</taxon>
        <taxon>Rhodobacterales</taxon>
        <taxon>Roseobacteraceae</taxon>
        <taxon>Ketogulonicigenium</taxon>
    </lineage>
</organism>
<dbReference type="AlphaFoldDB" id="F9Y562"/>
<evidence type="ECO:0000313" key="2">
    <source>
        <dbReference type="Proteomes" id="UP000000692"/>
    </source>
</evidence>
<dbReference type="HOGENOM" id="CLU_2508290_0_0_5"/>
<name>F9Y562_KETVW</name>
<reference evidence="1 2" key="1">
    <citation type="journal article" date="2011" name="J. Bacteriol.">
        <title>Complete genome sequence of the industrial strain Ketogulonicigenium vulgare WSH-001.</title>
        <authorList>
            <person name="Liu L."/>
            <person name="Li Y."/>
            <person name="Zhang J."/>
            <person name="Zhou Z."/>
            <person name="Liu J."/>
            <person name="Li X."/>
            <person name="Zhou J."/>
            <person name="Du G."/>
            <person name="Wang L."/>
            <person name="Chen J."/>
        </authorList>
    </citation>
    <scope>NUCLEOTIDE SEQUENCE [LARGE SCALE GENOMIC DNA]</scope>
    <source>
        <strain evidence="1 2">WSH-001</strain>
    </source>
</reference>
<proteinExistence type="predicted"/>
<keyword evidence="2" id="KW-1185">Reference proteome</keyword>
<dbReference type="Proteomes" id="UP000000692">
    <property type="component" value="Chromosome"/>
</dbReference>
<protein>
    <submittedName>
        <fullName evidence="1">Uncharacterized protein</fullName>
    </submittedName>
</protein>
<dbReference type="KEGG" id="kvl:KVU_0855"/>
<gene>
    <name evidence="1" type="ordered locus">KVU_0855</name>
</gene>
<accession>F9Y562</accession>
<dbReference type="EMBL" id="CP002018">
    <property type="protein sequence ID" value="AEM40694.1"/>
    <property type="molecule type" value="Genomic_DNA"/>
</dbReference>
<sequence>MHRLGDDQLIQLAATNLALHQMGGDDAHGRAAGLLCGAGDKAHQADIARAVNQAPVIARDHRTRGTGQFCIMRQRAIARAAVYAD</sequence>
<evidence type="ECO:0000313" key="1">
    <source>
        <dbReference type="EMBL" id="AEM40694.1"/>
    </source>
</evidence>